<feature type="transmembrane region" description="Helical" evidence="9">
    <location>
        <begin position="537"/>
        <end position="559"/>
    </location>
</feature>
<dbReference type="STRING" id="5627.A0A1C7LV34"/>
<evidence type="ECO:0000256" key="3">
    <source>
        <dbReference type="ARBA" id="ARBA00022448"/>
    </source>
</evidence>
<comment type="subcellular location">
    <subcellularLocation>
        <location evidence="1">Cell membrane</location>
        <topology evidence="1">Multi-pass membrane protein</topology>
    </subcellularLocation>
</comment>
<evidence type="ECO:0000313" key="10">
    <source>
        <dbReference type="EMBL" id="OBZ68633.1"/>
    </source>
</evidence>
<comment type="caution">
    <text evidence="10">The sequence shown here is derived from an EMBL/GenBank/DDBJ whole genome shotgun (WGS) entry which is preliminary data.</text>
</comment>
<dbReference type="SUPFAM" id="SSF143865">
    <property type="entry name" value="CorA soluble domain-like"/>
    <property type="match status" value="1"/>
</dbReference>
<dbReference type="SUPFAM" id="SSF144083">
    <property type="entry name" value="Magnesium transport protein CorA, transmembrane region"/>
    <property type="match status" value="1"/>
</dbReference>
<dbReference type="InterPro" id="IPR002523">
    <property type="entry name" value="MgTranspt_CorA/ZnTranspt_ZntB"/>
</dbReference>
<evidence type="ECO:0000256" key="8">
    <source>
        <dbReference type="SAM" id="MobiDB-lite"/>
    </source>
</evidence>
<dbReference type="PANTHER" id="PTHR46494:SF1">
    <property type="entry name" value="CORA FAMILY METAL ION TRANSPORTER (EUROFUNG)"/>
    <property type="match status" value="1"/>
</dbReference>
<feature type="region of interest" description="Disordered" evidence="8">
    <location>
        <begin position="1"/>
        <end position="89"/>
    </location>
</feature>
<keyword evidence="7 9" id="KW-0472">Membrane</keyword>
<feature type="region of interest" description="Disordered" evidence="8">
    <location>
        <begin position="199"/>
        <end position="229"/>
    </location>
</feature>
<evidence type="ECO:0000256" key="1">
    <source>
        <dbReference type="ARBA" id="ARBA00004651"/>
    </source>
</evidence>
<name>A0A1C7LV34_GRIFR</name>
<evidence type="ECO:0000256" key="6">
    <source>
        <dbReference type="ARBA" id="ARBA00022989"/>
    </source>
</evidence>
<keyword evidence="5 9" id="KW-0812">Transmembrane</keyword>
<keyword evidence="4" id="KW-1003">Cell membrane</keyword>
<feature type="transmembrane region" description="Helical" evidence="9">
    <location>
        <begin position="504"/>
        <end position="525"/>
    </location>
</feature>
<feature type="compositionally biased region" description="Polar residues" evidence="8">
    <location>
        <begin position="35"/>
        <end position="50"/>
    </location>
</feature>
<dbReference type="EMBL" id="LUGG01000020">
    <property type="protein sequence ID" value="OBZ68633.1"/>
    <property type="molecule type" value="Genomic_DNA"/>
</dbReference>
<evidence type="ECO:0000256" key="4">
    <source>
        <dbReference type="ARBA" id="ARBA00022475"/>
    </source>
</evidence>
<keyword evidence="3" id="KW-0813">Transport</keyword>
<dbReference type="GO" id="GO:0005886">
    <property type="term" value="C:plasma membrane"/>
    <property type="evidence" value="ECO:0007669"/>
    <property type="project" value="UniProtKB-SubCell"/>
</dbReference>
<proteinExistence type="inferred from homology"/>
<evidence type="ECO:0000256" key="2">
    <source>
        <dbReference type="ARBA" id="ARBA00009765"/>
    </source>
</evidence>
<dbReference type="GO" id="GO:0015095">
    <property type="term" value="F:magnesium ion transmembrane transporter activity"/>
    <property type="evidence" value="ECO:0007669"/>
    <property type="project" value="TreeGrafter"/>
</dbReference>
<organism evidence="10 11">
    <name type="scientific">Grifola frondosa</name>
    <name type="common">Maitake</name>
    <name type="synonym">Polyporus frondosus</name>
    <dbReference type="NCBI Taxonomy" id="5627"/>
    <lineage>
        <taxon>Eukaryota</taxon>
        <taxon>Fungi</taxon>
        <taxon>Dikarya</taxon>
        <taxon>Basidiomycota</taxon>
        <taxon>Agaricomycotina</taxon>
        <taxon>Agaricomycetes</taxon>
        <taxon>Polyporales</taxon>
        <taxon>Grifolaceae</taxon>
        <taxon>Grifola</taxon>
    </lineage>
</organism>
<accession>A0A1C7LV34</accession>
<gene>
    <name evidence="10" type="primary">corA</name>
    <name evidence="10" type="ORF">A0H81_11478</name>
</gene>
<dbReference type="PANTHER" id="PTHR46494">
    <property type="entry name" value="CORA FAMILY METAL ION TRANSPORTER (EUROFUNG)"/>
    <property type="match status" value="1"/>
</dbReference>
<comment type="similarity">
    <text evidence="2">Belongs to the CorA metal ion transporter (MIT) (TC 1.A.35) family.</text>
</comment>
<feature type="compositionally biased region" description="Polar residues" evidence="8">
    <location>
        <begin position="66"/>
        <end position="83"/>
    </location>
</feature>
<dbReference type="Gene3D" id="1.20.58.340">
    <property type="entry name" value="Magnesium transport protein CorA, transmembrane region"/>
    <property type="match status" value="2"/>
</dbReference>
<dbReference type="InterPro" id="IPR045861">
    <property type="entry name" value="CorA_cytoplasmic_dom"/>
</dbReference>
<feature type="transmembrane region" description="Helical" evidence="9">
    <location>
        <begin position="580"/>
        <end position="600"/>
    </location>
</feature>
<keyword evidence="6 9" id="KW-1133">Transmembrane helix</keyword>
<evidence type="ECO:0000313" key="11">
    <source>
        <dbReference type="Proteomes" id="UP000092993"/>
    </source>
</evidence>
<keyword evidence="11" id="KW-1185">Reference proteome</keyword>
<sequence>MPRENSFSDSDGRSLTPDLEDEVAAPSSPLPPVDTTHNSRPSIQVINATYSAPADIPTNADAKPKQNPSIAAQDSSQRPQFATPTDRFRATGHRCRAGVDPRRASAFLSFGHISQQCLIEVADYSTMRSSFGRMTNHELIKLLSDPRASEREPALALKYDMHPLSLEDVLHQRGHPRSKADYYPKHLFLRVLCHTVSTDDNTSTPNSSISHLPRSESPVPMDGDDDDDDVVRESYEFDEKTVLGSASASRFSTKRGTLKHRVSSTVRDVEHGNPVPGRLDRFAGLSMDENKTKNAENRKLIRELKKGERVNVKIQPMCIFLFRDGTVLSIHRDSKLDLTAPITERLRQRDTGLRKTADPSLLVQSLLDLVVDQALEVVEEYQGRILKIEQEVLLKPSVKTVRRLHILQGDLILHKRTLEPLKTVIYGLRRYDVDRTAALLEKVDPTMKLEGYMSHKSKIYLADVHDHMEYILTSLDMIAGITDNLINYTFNMASYQMNEVMRRLTLVTIICLPLTLLTGYFGMNFEFMWSVKFHSDVLFWEIAIPVMAIVISLFLFSDLQRMKHYVEKRLIRRKVKKSYKPFRAVCGFFSFSVIVGYNSLVSNGPGMP</sequence>
<dbReference type="InterPro" id="IPR045863">
    <property type="entry name" value="CorA_TM1_TM2"/>
</dbReference>
<dbReference type="Proteomes" id="UP000092993">
    <property type="component" value="Unassembled WGS sequence"/>
</dbReference>
<reference evidence="10 11" key="1">
    <citation type="submission" date="2016-03" db="EMBL/GenBank/DDBJ databases">
        <title>Whole genome sequencing of Grifola frondosa 9006-11.</title>
        <authorList>
            <person name="Min B."/>
            <person name="Park H."/>
            <person name="Kim J.-G."/>
            <person name="Cho H."/>
            <person name="Oh Y.-L."/>
            <person name="Kong W.-S."/>
            <person name="Choi I.-G."/>
        </authorList>
    </citation>
    <scope>NUCLEOTIDE SEQUENCE [LARGE SCALE GENOMIC DNA]</scope>
    <source>
        <strain evidence="10 11">9006-11</strain>
    </source>
</reference>
<dbReference type="AlphaFoldDB" id="A0A1C7LV34"/>
<dbReference type="GO" id="GO:0015087">
    <property type="term" value="F:cobalt ion transmembrane transporter activity"/>
    <property type="evidence" value="ECO:0007669"/>
    <property type="project" value="TreeGrafter"/>
</dbReference>
<protein>
    <submittedName>
        <fullName evidence="10">Magnesium transport protein CorA</fullName>
    </submittedName>
</protein>
<dbReference type="GO" id="GO:0000287">
    <property type="term" value="F:magnesium ion binding"/>
    <property type="evidence" value="ECO:0007669"/>
    <property type="project" value="TreeGrafter"/>
</dbReference>
<dbReference type="Pfam" id="PF01544">
    <property type="entry name" value="CorA"/>
    <property type="match status" value="1"/>
</dbReference>
<feature type="compositionally biased region" description="Low complexity" evidence="8">
    <location>
        <begin position="199"/>
        <end position="208"/>
    </location>
</feature>
<evidence type="ECO:0000256" key="7">
    <source>
        <dbReference type="ARBA" id="ARBA00023136"/>
    </source>
</evidence>
<evidence type="ECO:0000256" key="9">
    <source>
        <dbReference type="SAM" id="Phobius"/>
    </source>
</evidence>
<evidence type="ECO:0000256" key="5">
    <source>
        <dbReference type="ARBA" id="ARBA00022692"/>
    </source>
</evidence>
<dbReference type="OrthoDB" id="165352at2759"/>
<dbReference type="Gene3D" id="3.30.460.20">
    <property type="entry name" value="CorA soluble domain-like"/>
    <property type="match status" value="1"/>
</dbReference>
<dbReference type="GO" id="GO:0050897">
    <property type="term" value="F:cobalt ion binding"/>
    <property type="evidence" value="ECO:0007669"/>
    <property type="project" value="TreeGrafter"/>
</dbReference>
<dbReference type="OMA" id="LHIMSGD"/>